<reference evidence="3 4" key="1">
    <citation type="journal article" date="2024" name="IMA Fungus">
        <title>Apiospora arundinis, a panoply of carbohydrate-active enzymes and secondary metabolites.</title>
        <authorList>
            <person name="Sorensen T."/>
            <person name="Petersen C."/>
            <person name="Muurmann A.T."/>
            <person name="Christiansen J.V."/>
            <person name="Brundto M.L."/>
            <person name="Overgaard C.K."/>
            <person name="Boysen A.T."/>
            <person name="Wollenberg R.D."/>
            <person name="Larsen T.O."/>
            <person name="Sorensen J.L."/>
            <person name="Nielsen K.L."/>
            <person name="Sondergaard T.E."/>
        </authorList>
    </citation>
    <scope>NUCLEOTIDE SEQUENCE [LARGE SCALE GENOMIC DNA]</scope>
    <source>
        <strain evidence="3 4">AAU 773</strain>
    </source>
</reference>
<evidence type="ECO:0000313" key="4">
    <source>
        <dbReference type="Proteomes" id="UP001390339"/>
    </source>
</evidence>
<evidence type="ECO:0000256" key="1">
    <source>
        <dbReference type="SAM" id="MobiDB-lite"/>
    </source>
</evidence>
<protein>
    <submittedName>
        <fullName evidence="3">Uncharacterized protein</fullName>
    </submittedName>
</protein>
<feature type="region of interest" description="Disordered" evidence="1">
    <location>
        <begin position="1"/>
        <end position="25"/>
    </location>
</feature>
<name>A0ABR2I2X7_9PEZI</name>
<dbReference type="EMBL" id="JAPCWZ010000007">
    <property type="protein sequence ID" value="KAK8856747.1"/>
    <property type="molecule type" value="Genomic_DNA"/>
</dbReference>
<keyword evidence="2" id="KW-0472">Membrane</keyword>
<feature type="transmembrane region" description="Helical" evidence="2">
    <location>
        <begin position="34"/>
        <end position="59"/>
    </location>
</feature>
<organism evidence="3 4">
    <name type="scientific">Apiospora arundinis</name>
    <dbReference type="NCBI Taxonomy" id="335852"/>
    <lineage>
        <taxon>Eukaryota</taxon>
        <taxon>Fungi</taxon>
        <taxon>Dikarya</taxon>
        <taxon>Ascomycota</taxon>
        <taxon>Pezizomycotina</taxon>
        <taxon>Sordariomycetes</taxon>
        <taxon>Xylariomycetidae</taxon>
        <taxon>Amphisphaeriales</taxon>
        <taxon>Apiosporaceae</taxon>
        <taxon>Apiospora</taxon>
    </lineage>
</organism>
<dbReference type="Proteomes" id="UP001390339">
    <property type="component" value="Unassembled WGS sequence"/>
</dbReference>
<sequence length="342" mass="39859">MVDLRNRASHETTPLQRTEPSVDRKKIGKSAGDVLTRYSGMSAAKVIVPLILVVLLFLARGEGSEPPPDAQLLSIFRGNRELAQMINNTKPSMQNMRIQAKMAATSLHNNKATPFTRRNFIELQLNLTSNTMEALRDRMSTFDYRLLEAVHKYYYTGNIILERIKERTHLPWYSIRRLHLEDIQSLRQRWIDHAATLSRSLGRLMLSADDLREWFMNVTMDISQIEKWFTEGQYELKSGRRPNAIPDDKYDAYLRKFDAIHVWSKEASKRFETVHSTLSRAAALLEVQGKEWETKDHGKFQKSFKNEHQMMAEQMLYEFKGAVDSTDKEQIDQEWVSIVYNK</sequence>
<evidence type="ECO:0000313" key="3">
    <source>
        <dbReference type="EMBL" id="KAK8856747.1"/>
    </source>
</evidence>
<keyword evidence="2" id="KW-1133">Transmembrane helix</keyword>
<feature type="compositionally biased region" description="Basic and acidic residues" evidence="1">
    <location>
        <begin position="1"/>
        <end position="10"/>
    </location>
</feature>
<keyword evidence="4" id="KW-1185">Reference proteome</keyword>
<accession>A0ABR2I2X7</accession>
<keyword evidence="2" id="KW-0812">Transmembrane</keyword>
<evidence type="ECO:0000256" key="2">
    <source>
        <dbReference type="SAM" id="Phobius"/>
    </source>
</evidence>
<proteinExistence type="predicted"/>
<gene>
    <name evidence="3" type="ORF">PGQ11_012659</name>
</gene>
<comment type="caution">
    <text evidence="3">The sequence shown here is derived from an EMBL/GenBank/DDBJ whole genome shotgun (WGS) entry which is preliminary data.</text>
</comment>